<comment type="subcellular location">
    <subcellularLocation>
        <location evidence="1 7">Cell membrane</location>
        <topology evidence="1 7">Multi-pass membrane protein</topology>
    </subcellularLocation>
</comment>
<evidence type="ECO:0000256" key="3">
    <source>
        <dbReference type="ARBA" id="ARBA00022475"/>
    </source>
</evidence>
<evidence type="ECO:0000256" key="4">
    <source>
        <dbReference type="ARBA" id="ARBA00022692"/>
    </source>
</evidence>
<name>A0ABM7TAC9_9CLOT</name>
<dbReference type="EMBL" id="AP024849">
    <property type="protein sequence ID" value="BCZ48714.1"/>
    <property type="molecule type" value="Genomic_DNA"/>
</dbReference>
<feature type="transmembrane region" description="Helical" evidence="7">
    <location>
        <begin position="102"/>
        <end position="123"/>
    </location>
</feature>
<feature type="transmembrane region" description="Helical" evidence="7">
    <location>
        <begin position="37"/>
        <end position="56"/>
    </location>
</feature>
<feature type="compositionally biased region" description="Polar residues" evidence="8">
    <location>
        <begin position="1"/>
        <end position="14"/>
    </location>
</feature>
<accession>A0ABM7TAC9</accession>
<protein>
    <submittedName>
        <fullName evidence="10">Sugar ABC transporter permease</fullName>
    </submittedName>
</protein>
<dbReference type="PANTHER" id="PTHR43227">
    <property type="entry name" value="BLL4140 PROTEIN"/>
    <property type="match status" value="1"/>
</dbReference>
<evidence type="ECO:0000313" key="10">
    <source>
        <dbReference type="EMBL" id="BCZ48714.1"/>
    </source>
</evidence>
<comment type="similarity">
    <text evidence="7">Belongs to the binding-protein-dependent transport system permease family.</text>
</comment>
<organism evidence="10 11">
    <name type="scientific">Clostridium gelidum</name>
    <dbReference type="NCBI Taxonomy" id="704125"/>
    <lineage>
        <taxon>Bacteria</taxon>
        <taxon>Bacillati</taxon>
        <taxon>Bacillota</taxon>
        <taxon>Clostridia</taxon>
        <taxon>Eubacteriales</taxon>
        <taxon>Clostridiaceae</taxon>
        <taxon>Clostridium</taxon>
    </lineage>
</organism>
<evidence type="ECO:0000313" key="11">
    <source>
        <dbReference type="Proteomes" id="UP000824633"/>
    </source>
</evidence>
<feature type="transmembrane region" description="Helical" evidence="7">
    <location>
        <begin position="144"/>
        <end position="169"/>
    </location>
</feature>
<evidence type="ECO:0000259" key="9">
    <source>
        <dbReference type="PROSITE" id="PS50928"/>
    </source>
</evidence>
<dbReference type="InterPro" id="IPR000515">
    <property type="entry name" value="MetI-like"/>
</dbReference>
<keyword evidence="11" id="KW-1185">Reference proteome</keyword>
<evidence type="ECO:0000256" key="7">
    <source>
        <dbReference type="RuleBase" id="RU363032"/>
    </source>
</evidence>
<reference evidence="11" key="1">
    <citation type="submission" date="2021-07" db="EMBL/GenBank/DDBJ databases">
        <title>Complete genome sequencing of a Clostridium isolate.</title>
        <authorList>
            <person name="Ueki A."/>
            <person name="Tonouchi A."/>
        </authorList>
    </citation>
    <scope>NUCLEOTIDE SEQUENCE [LARGE SCALE GENOMIC DNA]</scope>
    <source>
        <strain evidence="11">C5S11</strain>
    </source>
</reference>
<dbReference type="CDD" id="cd06261">
    <property type="entry name" value="TM_PBP2"/>
    <property type="match status" value="1"/>
</dbReference>
<feature type="transmembrane region" description="Helical" evidence="7">
    <location>
        <begin position="189"/>
        <end position="218"/>
    </location>
</feature>
<evidence type="ECO:0000256" key="2">
    <source>
        <dbReference type="ARBA" id="ARBA00022448"/>
    </source>
</evidence>
<dbReference type="SUPFAM" id="SSF161098">
    <property type="entry name" value="MetI-like"/>
    <property type="match status" value="1"/>
</dbReference>
<evidence type="ECO:0000256" key="6">
    <source>
        <dbReference type="ARBA" id="ARBA00023136"/>
    </source>
</evidence>
<keyword evidence="5 7" id="KW-1133">Transmembrane helix</keyword>
<evidence type="ECO:0000256" key="5">
    <source>
        <dbReference type="ARBA" id="ARBA00022989"/>
    </source>
</evidence>
<feature type="region of interest" description="Disordered" evidence="8">
    <location>
        <begin position="1"/>
        <end position="20"/>
    </location>
</feature>
<dbReference type="InterPro" id="IPR035906">
    <property type="entry name" value="MetI-like_sf"/>
</dbReference>
<evidence type="ECO:0000256" key="1">
    <source>
        <dbReference type="ARBA" id="ARBA00004651"/>
    </source>
</evidence>
<dbReference type="InterPro" id="IPR050809">
    <property type="entry name" value="UgpAE/MalFG_permease"/>
</dbReference>
<keyword evidence="2 7" id="KW-0813">Transport</keyword>
<proteinExistence type="inferred from homology"/>
<sequence>MEKSSNENSLMNESTIKKPKKQKKSWKSTWAQMKKHYQIYFLLLPTLIYVFIYNYIPMYGVQIAFRDYSPKKGIIDSAWVGLKYFAKFFESYRFEQLLSNTLILSLMTLIISFPIPIIIALMLNQVKSKKYASFVQTVLYAPNFITVVVLVGMMSVLLSPSTGIVNLIIQRFGGNPVHFMGEQGWFRWLYVLSGVWQTTGFNAIIYLGALAGVPTELYEAAKIDGASRFKTIINVDLPCIKPMIITMFILAVGGLMNVGFEKVLIMQNDLNRSVADVIPTYVYDIGITQAQYSYSTAIGLFNTVINAILLVLANIFSKKATGEGIW</sequence>
<feature type="domain" description="ABC transmembrane type-1" evidence="9">
    <location>
        <begin position="98"/>
        <end position="313"/>
    </location>
</feature>
<dbReference type="Proteomes" id="UP000824633">
    <property type="component" value="Chromosome"/>
</dbReference>
<keyword evidence="4 7" id="KW-0812">Transmembrane</keyword>
<keyword evidence="3" id="KW-1003">Cell membrane</keyword>
<evidence type="ECO:0000256" key="8">
    <source>
        <dbReference type="SAM" id="MobiDB-lite"/>
    </source>
</evidence>
<gene>
    <name evidence="10" type="ORF">psyc5s11_47810</name>
</gene>
<feature type="transmembrane region" description="Helical" evidence="7">
    <location>
        <begin position="239"/>
        <end position="260"/>
    </location>
</feature>
<dbReference type="RefSeq" id="WP_224034959.1">
    <property type="nucleotide sequence ID" value="NZ_AP024849.1"/>
</dbReference>
<dbReference type="PROSITE" id="PS50928">
    <property type="entry name" value="ABC_TM1"/>
    <property type="match status" value="1"/>
</dbReference>
<keyword evidence="6 7" id="KW-0472">Membrane</keyword>
<feature type="transmembrane region" description="Helical" evidence="7">
    <location>
        <begin position="292"/>
        <end position="316"/>
    </location>
</feature>
<dbReference type="Gene3D" id="1.10.3720.10">
    <property type="entry name" value="MetI-like"/>
    <property type="match status" value="1"/>
</dbReference>
<dbReference type="Pfam" id="PF00528">
    <property type="entry name" value="BPD_transp_1"/>
    <property type="match status" value="1"/>
</dbReference>
<dbReference type="PANTHER" id="PTHR43227:SF11">
    <property type="entry name" value="BLL4140 PROTEIN"/>
    <property type="match status" value="1"/>
</dbReference>